<proteinExistence type="predicted"/>
<evidence type="ECO:0000259" key="2">
    <source>
        <dbReference type="SMART" id="SM00382"/>
    </source>
</evidence>
<dbReference type="CDD" id="cd00009">
    <property type="entry name" value="AAA"/>
    <property type="match status" value="1"/>
</dbReference>
<dbReference type="InterPro" id="IPR027417">
    <property type="entry name" value="P-loop_NTPase"/>
</dbReference>
<dbReference type="AlphaFoldDB" id="A0AA37T274"/>
<dbReference type="SUPFAM" id="SSF47090">
    <property type="entry name" value="PGBD-like"/>
    <property type="match status" value="1"/>
</dbReference>
<dbReference type="InterPro" id="IPR036366">
    <property type="entry name" value="PGBDSf"/>
</dbReference>
<keyword evidence="4" id="KW-1185">Reference proteome</keyword>
<dbReference type="EMBL" id="BSPD01000030">
    <property type="protein sequence ID" value="GLS25469.1"/>
    <property type="molecule type" value="Genomic_DNA"/>
</dbReference>
<evidence type="ECO:0000313" key="4">
    <source>
        <dbReference type="Proteomes" id="UP001156870"/>
    </source>
</evidence>
<dbReference type="Gene3D" id="1.10.101.10">
    <property type="entry name" value="PGBD-like superfamily/PGBD"/>
    <property type="match status" value="1"/>
</dbReference>
<dbReference type="InterPro" id="IPR003593">
    <property type="entry name" value="AAA+_ATPase"/>
</dbReference>
<organism evidence="3 4">
    <name type="scientific">Marinibactrum halimedae</name>
    <dbReference type="NCBI Taxonomy" id="1444977"/>
    <lineage>
        <taxon>Bacteria</taxon>
        <taxon>Pseudomonadati</taxon>
        <taxon>Pseudomonadota</taxon>
        <taxon>Gammaproteobacteria</taxon>
        <taxon>Cellvibrionales</taxon>
        <taxon>Cellvibrionaceae</taxon>
        <taxon>Marinibactrum</taxon>
    </lineage>
</organism>
<keyword evidence="1" id="KW-0472">Membrane</keyword>
<dbReference type="GO" id="GO:0016887">
    <property type="term" value="F:ATP hydrolysis activity"/>
    <property type="evidence" value="ECO:0007669"/>
    <property type="project" value="InterPro"/>
</dbReference>
<feature type="transmembrane region" description="Helical" evidence="1">
    <location>
        <begin position="281"/>
        <end position="302"/>
    </location>
</feature>
<evidence type="ECO:0000313" key="3">
    <source>
        <dbReference type="EMBL" id="GLS25469.1"/>
    </source>
</evidence>
<comment type="caution">
    <text evidence="3">The sequence shown here is derived from an EMBL/GenBank/DDBJ whole genome shotgun (WGS) entry which is preliminary data.</text>
</comment>
<accession>A0AA37T274</accession>
<dbReference type="Pfam" id="PF13401">
    <property type="entry name" value="AAA_22"/>
    <property type="match status" value="1"/>
</dbReference>
<keyword evidence="1" id="KW-1133">Transmembrane helix</keyword>
<gene>
    <name evidence="3" type="primary">gspA</name>
    <name evidence="3" type="ORF">GCM10007877_11830</name>
</gene>
<feature type="domain" description="AAA+ ATPase" evidence="2">
    <location>
        <begin position="42"/>
        <end position="194"/>
    </location>
</feature>
<reference evidence="3 4" key="1">
    <citation type="journal article" date="2014" name="Int. J. Syst. Evol. Microbiol.">
        <title>Complete genome sequence of Corynebacterium casei LMG S-19264T (=DSM 44701T), isolated from a smear-ripened cheese.</title>
        <authorList>
            <consortium name="US DOE Joint Genome Institute (JGI-PGF)"/>
            <person name="Walter F."/>
            <person name="Albersmeier A."/>
            <person name="Kalinowski J."/>
            <person name="Ruckert C."/>
        </authorList>
    </citation>
    <scope>NUCLEOTIDE SEQUENCE [LARGE SCALE GENOMIC DNA]</scope>
    <source>
        <strain evidence="3 4">NBRC 110095</strain>
    </source>
</reference>
<dbReference type="Proteomes" id="UP001156870">
    <property type="component" value="Unassembled WGS sequence"/>
</dbReference>
<dbReference type="PANTHER" id="PTHR35894">
    <property type="entry name" value="GENERAL SECRETION PATHWAY PROTEIN A-RELATED"/>
    <property type="match status" value="1"/>
</dbReference>
<dbReference type="PANTHER" id="PTHR35894:SF1">
    <property type="entry name" value="PHOSPHORIBULOKINASE _ URIDINE KINASE FAMILY"/>
    <property type="match status" value="1"/>
</dbReference>
<dbReference type="SMART" id="SM00382">
    <property type="entry name" value="AAA"/>
    <property type="match status" value="1"/>
</dbReference>
<dbReference type="InterPro" id="IPR049945">
    <property type="entry name" value="AAA_22"/>
</dbReference>
<sequence>MYHKYFGLKDAPFSIAPNPRYLFMSKRHREALAHLIYGINHGGGFVLLTGEVGTGKTTISRCLLKQLPKNTDIAYILNPSLSAIELLASLCDELGVTQVEDKNSLKALSDALHKFLLQNHAKGRNTVLIIDEAQHLEIKVMEQVRLLTNLETDEKKLLQIIFIGQPELNDVLAKKELRQLAQRVTARFHINPLTLQETDAYIRHRLMVSGMSANQTLFTPAAVREVFRATGGIPRLINVTCDRALLGAYTNNLEKVDLDLAQDATSEIAGAVAARQLPPNLPYYLAGGLSVFIVIAVLLILFDRNPEPPSNTAANTVIAVETKPQPIERERAPLISSADETTSHAINNFTFNSDQDAVNELQVALSIYDKPLTPACEKLTNFGVHCEIKSSRSWQELQEYNRPAILELDVNGERTFVAMRFLNDNEATLIAGQQTGSWSLFELGRFWTGNFTILWQPPMHYREMTQVGDTSPFVTWVANSFAMIDGQQDALTHNRFNDALAQRVAMFQEENGLDADGIVGIKTVLRLNDYLDKDFSLQPNRKAN</sequence>
<name>A0AA37T274_9GAMM</name>
<dbReference type="SUPFAM" id="SSF52540">
    <property type="entry name" value="P-loop containing nucleoside triphosphate hydrolases"/>
    <property type="match status" value="1"/>
</dbReference>
<dbReference type="RefSeq" id="WP_232592028.1">
    <property type="nucleotide sequence ID" value="NZ_BSPD01000030.1"/>
</dbReference>
<dbReference type="InterPro" id="IPR036365">
    <property type="entry name" value="PGBD-like_sf"/>
</dbReference>
<keyword evidence="1" id="KW-0812">Transmembrane</keyword>
<dbReference type="Gene3D" id="3.90.70.10">
    <property type="entry name" value="Cysteine proteinases"/>
    <property type="match status" value="1"/>
</dbReference>
<protein>
    <submittedName>
        <fullName evidence="3">ATPase AAA</fullName>
    </submittedName>
</protein>
<dbReference type="Gene3D" id="3.40.50.300">
    <property type="entry name" value="P-loop containing nucleotide triphosphate hydrolases"/>
    <property type="match status" value="1"/>
</dbReference>
<evidence type="ECO:0000256" key="1">
    <source>
        <dbReference type="SAM" id="Phobius"/>
    </source>
</evidence>
<dbReference type="InterPro" id="IPR052026">
    <property type="entry name" value="ExeA_AAA_ATPase_DNA-bind"/>
</dbReference>